<keyword evidence="2" id="KW-1185">Reference proteome</keyword>
<feature type="non-terminal residue" evidence="1">
    <location>
        <position position="1"/>
    </location>
</feature>
<reference evidence="1" key="1">
    <citation type="journal article" date="2023" name="G3 (Bethesda)">
        <title>A reference genome for the long-term kleptoplast-retaining sea slug Elysia crispata morphotype clarki.</title>
        <authorList>
            <person name="Eastman K.E."/>
            <person name="Pendleton A.L."/>
            <person name="Shaikh M.A."/>
            <person name="Suttiyut T."/>
            <person name="Ogas R."/>
            <person name="Tomko P."/>
            <person name="Gavelis G."/>
            <person name="Widhalm J.R."/>
            <person name="Wisecaver J.H."/>
        </authorList>
    </citation>
    <scope>NUCLEOTIDE SEQUENCE</scope>
    <source>
        <strain evidence="1">ECLA1</strain>
    </source>
</reference>
<accession>A0AAE0YTB4</accession>
<protein>
    <submittedName>
        <fullName evidence="1">Uncharacterized protein</fullName>
    </submittedName>
</protein>
<proteinExistence type="predicted"/>
<name>A0AAE0YTB4_9GAST</name>
<gene>
    <name evidence="1" type="ORF">RRG08_017703</name>
</gene>
<dbReference type="Proteomes" id="UP001283361">
    <property type="component" value="Unassembled WGS sequence"/>
</dbReference>
<evidence type="ECO:0000313" key="2">
    <source>
        <dbReference type="Proteomes" id="UP001283361"/>
    </source>
</evidence>
<comment type="caution">
    <text evidence="1">The sequence shown here is derived from an EMBL/GenBank/DDBJ whole genome shotgun (WGS) entry which is preliminary data.</text>
</comment>
<dbReference type="EMBL" id="JAWDGP010005456">
    <property type="protein sequence ID" value="KAK3756864.1"/>
    <property type="molecule type" value="Genomic_DNA"/>
</dbReference>
<organism evidence="1 2">
    <name type="scientific">Elysia crispata</name>
    <name type="common">lettuce slug</name>
    <dbReference type="NCBI Taxonomy" id="231223"/>
    <lineage>
        <taxon>Eukaryota</taxon>
        <taxon>Metazoa</taxon>
        <taxon>Spiralia</taxon>
        <taxon>Lophotrochozoa</taxon>
        <taxon>Mollusca</taxon>
        <taxon>Gastropoda</taxon>
        <taxon>Heterobranchia</taxon>
        <taxon>Euthyneura</taxon>
        <taxon>Panpulmonata</taxon>
        <taxon>Sacoglossa</taxon>
        <taxon>Placobranchoidea</taxon>
        <taxon>Plakobranchidae</taxon>
        <taxon>Elysia</taxon>
    </lineage>
</organism>
<dbReference type="AlphaFoldDB" id="A0AAE0YTB4"/>
<sequence>LNNKKRFLKKKDFKERFSDK</sequence>
<evidence type="ECO:0000313" key="1">
    <source>
        <dbReference type="EMBL" id="KAK3756864.1"/>
    </source>
</evidence>